<dbReference type="RefSeq" id="WP_209354002.1">
    <property type="nucleotide sequence ID" value="NZ_JAGIYZ010000032.1"/>
</dbReference>
<organism evidence="1 2">
    <name type="scientific">Roseomonas nitratireducens</name>
    <dbReference type="NCBI Taxonomy" id="2820810"/>
    <lineage>
        <taxon>Bacteria</taxon>
        <taxon>Pseudomonadati</taxon>
        <taxon>Pseudomonadota</taxon>
        <taxon>Alphaproteobacteria</taxon>
        <taxon>Acetobacterales</taxon>
        <taxon>Roseomonadaceae</taxon>
        <taxon>Roseomonas</taxon>
    </lineage>
</organism>
<comment type="caution">
    <text evidence="1">The sequence shown here is derived from an EMBL/GenBank/DDBJ whole genome shotgun (WGS) entry which is preliminary data.</text>
</comment>
<proteinExistence type="predicted"/>
<keyword evidence="2" id="KW-1185">Reference proteome</keyword>
<sequence>MPTVVPSIYGTSAFKKIDANWAPNIGHTTCGGLPAYVAGMLGLTAEGAATRINTGGGLAGMRNAGIATGSWVHNGAMERRRAVMAGGQPARPKPGDFYLLCSGAVDRHEAGCNCIAPVKLEDAHKYRGATIEHVGIVVSAEGNLWRTADAGQGNQQVQLALYVWRQFNPATQQITGESDKFGKPMRRLCGWIDVDRFPFLT</sequence>
<dbReference type="Proteomes" id="UP000680815">
    <property type="component" value="Unassembled WGS sequence"/>
</dbReference>
<evidence type="ECO:0000313" key="2">
    <source>
        <dbReference type="Proteomes" id="UP000680815"/>
    </source>
</evidence>
<protein>
    <submittedName>
        <fullName evidence="1">Uncharacterized protein</fullName>
    </submittedName>
</protein>
<name>A0ABS4AZ10_9PROT</name>
<dbReference type="EMBL" id="JAGIYZ010000032">
    <property type="protein sequence ID" value="MBP0466613.1"/>
    <property type="molecule type" value="Genomic_DNA"/>
</dbReference>
<accession>A0ABS4AZ10</accession>
<reference evidence="1 2" key="1">
    <citation type="submission" date="2021-03" db="EMBL/GenBank/DDBJ databases">
        <authorList>
            <person name="So Y."/>
        </authorList>
    </citation>
    <scope>NUCLEOTIDE SEQUENCE [LARGE SCALE GENOMIC DNA]</scope>
    <source>
        <strain evidence="1 2">PWR1</strain>
    </source>
</reference>
<gene>
    <name evidence="1" type="ORF">J5Y09_21975</name>
</gene>
<evidence type="ECO:0000313" key="1">
    <source>
        <dbReference type="EMBL" id="MBP0466613.1"/>
    </source>
</evidence>